<name>A0ABQ1MWD9_9BACT</name>
<comment type="caution">
    <text evidence="1">The sequence shown here is derived from an EMBL/GenBank/DDBJ whole genome shotgun (WGS) entry which is preliminary data.</text>
</comment>
<keyword evidence="2" id="KW-1185">Reference proteome</keyword>
<proteinExistence type="predicted"/>
<dbReference type="RefSeq" id="WP_188443769.1">
    <property type="nucleotide sequence ID" value="NZ_BMFD01000012.1"/>
</dbReference>
<evidence type="ECO:0008006" key="3">
    <source>
        <dbReference type="Google" id="ProtNLM"/>
    </source>
</evidence>
<organism evidence="1 2">
    <name type="scientific">Belliella aquatica</name>
    <dbReference type="NCBI Taxonomy" id="1323734"/>
    <lineage>
        <taxon>Bacteria</taxon>
        <taxon>Pseudomonadati</taxon>
        <taxon>Bacteroidota</taxon>
        <taxon>Cytophagia</taxon>
        <taxon>Cytophagales</taxon>
        <taxon>Cyclobacteriaceae</taxon>
        <taxon>Belliella</taxon>
    </lineage>
</organism>
<sequence length="74" mass="8543">MKAIEIKSKTNKKGHLKLDLGLKEADKNVKVLILLEEEINDKNDWLKVVSNNPAFDFLKEEEEDIYSLEDGKKV</sequence>
<evidence type="ECO:0000313" key="1">
    <source>
        <dbReference type="EMBL" id="GGC48287.1"/>
    </source>
</evidence>
<reference evidence="2" key="1">
    <citation type="journal article" date="2019" name="Int. J. Syst. Evol. Microbiol.">
        <title>The Global Catalogue of Microorganisms (GCM) 10K type strain sequencing project: providing services to taxonomists for standard genome sequencing and annotation.</title>
        <authorList>
            <consortium name="The Broad Institute Genomics Platform"/>
            <consortium name="The Broad Institute Genome Sequencing Center for Infectious Disease"/>
            <person name="Wu L."/>
            <person name="Ma J."/>
        </authorList>
    </citation>
    <scope>NUCLEOTIDE SEQUENCE [LARGE SCALE GENOMIC DNA]</scope>
    <source>
        <strain evidence="2">CGMCC 1.12479</strain>
    </source>
</reference>
<dbReference type="EMBL" id="BMFD01000012">
    <property type="protein sequence ID" value="GGC48287.1"/>
    <property type="molecule type" value="Genomic_DNA"/>
</dbReference>
<evidence type="ECO:0000313" key="2">
    <source>
        <dbReference type="Proteomes" id="UP000635885"/>
    </source>
</evidence>
<protein>
    <recommendedName>
        <fullName evidence="3">PH domain-containing protein</fullName>
    </recommendedName>
</protein>
<dbReference type="Proteomes" id="UP000635885">
    <property type="component" value="Unassembled WGS sequence"/>
</dbReference>
<accession>A0ABQ1MWD9</accession>
<gene>
    <name evidence="1" type="ORF">GCM10010993_28460</name>
</gene>